<dbReference type="EMBL" id="MFKI01000010">
    <property type="protein sequence ID" value="OGG39552.1"/>
    <property type="molecule type" value="Genomic_DNA"/>
</dbReference>
<evidence type="ECO:0000256" key="2">
    <source>
        <dbReference type="ARBA" id="ARBA00022603"/>
    </source>
</evidence>
<evidence type="ECO:0000259" key="5">
    <source>
        <dbReference type="Pfam" id="PF00303"/>
    </source>
</evidence>
<sequence>MPIYKPYNERTPDYQYRNLLKIILKDGIYTKTPYQTKGTYTVATLPNMVFPVANGVPLITERKIGFWRKPISEIIAFINGARTLDELRKYGDEKTWAGWWATWVTPEKCAKFGLEAGDMGPGAYGPGYYPPTPDGGRFNQWFHLIKQIKERPSLRTHRVTPWIPYYCLQHDDLQRKVVVAPCHGDVQVTILDGKMFMRMDQRSGDVPIGVPSNMIQYAALLLMLAQVTGYEPHTFTHSIHDGQIYEDQVEKVKEIIAREPRPFPTLRITDPSIKDIFAFRPEHFELTDYDPLPAMNDIPVTE</sequence>
<dbReference type="InterPro" id="IPR036926">
    <property type="entry name" value="Thymidate_synth/dCMP_Mease_sf"/>
</dbReference>
<dbReference type="GO" id="GO:0004799">
    <property type="term" value="F:thymidylate synthase activity"/>
    <property type="evidence" value="ECO:0007669"/>
    <property type="project" value="UniProtKB-UniRule"/>
</dbReference>
<evidence type="ECO:0000256" key="3">
    <source>
        <dbReference type="ARBA" id="ARBA00022679"/>
    </source>
</evidence>
<evidence type="ECO:0000313" key="7">
    <source>
        <dbReference type="Proteomes" id="UP000179324"/>
    </source>
</evidence>
<dbReference type="PANTHER" id="PTHR11548:SF1">
    <property type="entry name" value="THYMIDYLATE SYNTHASE 1"/>
    <property type="match status" value="1"/>
</dbReference>
<dbReference type="InterPro" id="IPR023451">
    <property type="entry name" value="Thymidate_synth/dCMP_Mease_dom"/>
</dbReference>
<evidence type="ECO:0000256" key="1">
    <source>
        <dbReference type="ARBA" id="ARBA00011947"/>
    </source>
</evidence>
<dbReference type="GO" id="GO:0005829">
    <property type="term" value="C:cytosol"/>
    <property type="evidence" value="ECO:0007669"/>
    <property type="project" value="TreeGrafter"/>
</dbReference>
<dbReference type="GO" id="GO:0006231">
    <property type="term" value="P:dTMP biosynthetic process"/>
    <property type="evidence" value="ECO:0007669"/>
    <property type="project" value="InterPro"/>
</dbReference>
<dbReference type="Pfam" id="PF00303">
    <property type="entry name" value="Thymidylat_synt"/>
    <property type="match status" value="1"/>
</dbReference>
<comment type="caution">
    <text evidence="6">The sequence shown here is derived from an EMBL/GenBank/DDBJ whole genome shotgun (WGS) entry which is preliminary data.</text>
</comment>
<dbReference type="PRINTS" id="PR00108">
    <property type="entry name" value="THYMDSNTHASE"/>
</dbReference>
<reference evidence="6 7" key="1">
    <citation type="journal article" date="2016" name="Nat. Commun.">
        <title>Thousands of microbial genomes shed light on interconnected biogeochemical processes in an aquifer system.</title>
        <authorList>
            <person name="Anantharaman K."/>
            <person name="Brown C.T."/>
            <person name="Hug L.A."/>
            <person name="Sharon I."/>
            <person name="Castelle C.J."/>
            <person name="Probst A.J."/>
            <person name="Thomas B.C."/>
            <person name="Singh A."/>
            <person name="Wilkins M.J."/>
            <person name="Karaoz U."/>
            <person name="Brodie E.L."/>
            <person name="Williams K.H."/>
            <person name="Hubbard S.S."/>
            <person name="Banfield J.F."/>
        </authorList>
    </citation>
    <scope>NUCLEOTIDE SEQUENCE [LARGE SCALE GENOMIC DNA]</scope>
</reference>
<evidence type="ECO:0000313" key="6">
    <source>
        <dbReference type="EMBL" id="OGG39552.1"/>
    </source>
</evidence>
<dbReference type="GO" id="GO:0032259">
    <property type="term" value="P:methylation"/>
    <property type="evidence" value="ECO:0007669"/>
    <property type="project" value="UniProtKB-KW"/>
</dbReference>
<dbReference type="AlphaFoldDB" id="A0A1F6BS23"/>
<keyword evidence="2" id="KW-0489">Methyltransferase</keyword>
<protein>
    <recommendedName>
        <fullName evidence="1 4">Thymidylate synthase</fullName>
        <ecNumber evidence="1 4">2.1.1.45</ecNumber>
    </recommendedName>
</protein>
<gene>
    <name evidence="6" type="ORF">A2127_01240</name>
</gene>
<keyword evidence="3" id="KW-0808">Transferase</keyword>
<dbReference type="InterPro" id="IPR045097">
    <property type="entry name" value="Thymidate_synth/dCMP_Mease"/>
</dbReference>
<dbReference type="InterPro" id="IPR000398">
    <property type="entry name" value="Thymidylate_synthase"/>
</dbReference>
<dbReference type="Proteomes" id="UP000179324">
    <property type="component" value="Unassembled WGS sequence"/>
</dbReference>
<dbReference type="EC" id="2.1.1.45" evidence="1 4"/>
<evidence type="ECO:0000256" key="4">
    <source>
        <dbReference type="NCBIfam" id="TIGR03284"/>
    </source>
</evidence>
<dbReference type="PANTHER" id="PTHR11548">
    <property type="entry name" value="THYMIDYLATE SYNTHASE 1"/>
    <property type="match status" value="1"/>
</dbReference>
<dbReference type="Gene3D" id="3.30.572.10">
    <property type="entry name" value="Thymidylate synthase/dCMP hydroxymethylase domain"/>
    <property type="match status" value="1"/>
</dbReference>
<dbReference type="SUPFAM" id="SSF55831">
    <property type="entry name" value="Thymidylate synthase/dCMP hydroxymethylase"/>
    <property type="match status" value="1"/>
</dbReference>
<accession>A0A1F6BS23</accession>
<name>A0A1F6BS23_9BACT</name>
<dbReference type="NCBIfam" id="TIGR03284">
    <property type="entry name" value="thym_sym"/>
    <property type="match status" value="1"/>
</dbReference>
<organism evidence="6 7">
    <name type="scientific">Candidatus Jorgensenbacteria bacterium GWC1_48_12</name>
    <dbReference type="NCBI Taxonomy" id="1798469"/>
    <lineage>
        <taxon>Bacteria</taxon>
        <taxon>Candidatus Joergenseniibacteriota</taxon>
    </lineage>
</organism>
<proteinExistence type="predicted"/>
<feature type="domain" description="Thymidylate synthase/dCMP hydroxymethylase" evidence="5">
    <location>
        <begin position="15"/>
        <end position="295"/>
    </location>
</feature>